<dbReference type="AlphaFoldDB" id="A0A7M5X650"/>
<dbReference type="InterPro" id="IPR001589">
    <property type="entry name" value="Actinin_actin-bd_CS"/>
</dbReference>
<accession>A0A7M5X650</accession>
<feature type="domain" description="Calponin-homology (CH)" evidence="9">
    <location>
        <begin position="527"/>
        <end position="635"/>
    </location>
</feature>
<dbReference type="SUPFAM" id="SSF47576">
    <property type="entry name" value="Calponin-homology domain, CH-domain"/>
    <property type="match status" value="1"/>
</dbReference>
<dbReference type="CDD" id="cd21301">
    <property type="entry name" value="CH_PLS_rpt4"/>
    <property type="match status" value="1"/>
</dbReference>
<dbReference type="EnsemblMetazoa" id="CLYHEMT018582.1">
    <property type="protein sequence ID" value="CLYHEMP018582.1"/>
    <property type="gene ID" value="CLYHEMG018582"/>
</dbReference>
<dbReference type="Pfam" id="PF00307">
    <property type="entry name" value="CH"/>
    <property type="match status" value="4"/>
</dbReference>
<feature type="domain" description="EF-hand" evidence="10">
    <location>
        <begin position="31"/>
        <end position="66"/>
    </location>
</feature>
<dbReference type="GO" id="GO:0051017">
    <property type="term" value="P:actin filament bundle assembly"/>
    <property type="evidence" value="ECO:0007669"/>
    <property type="project" value="InterPro"/>
</dbReference>
<keyword evidence="3" id="KW-0677">Repeat</keyword>
<evidence type="ECO:0000313" key="12">
    <source>
        <dbReference type="Proteomes" id="UP000594262"/>
    </source>
</evidence>
<evidence type="ECO:0000259" key="10">
    <source>
        <dbReference type="PROSITE" id="PS50222"/>
    </source>
</evidence>
<dbReference type="FunFam" id="1.10.238.10:FF:000263">
    <property type="entry name" value="plastin-1 isoform X2"/>
    <property type="match status" value="1"/>
</dbReference>
<dbReference type="RefSeq" id="XP_066931028.1">
    <property type="nucleotide sequence ID" value="XM_067074927.1"/>
</dbReference>
<evidence type="ECO:0000256" key="5">
    <source>
        <dbReference type="ARBA" id="ARBA00023203"/>
    </source>
</evidence>
<sequence>MSRITPQESYNLAKHYRQDTSSRMTQALPDDLIQDLKEQFQEFDKDGNGFINAKELGDAFAACGNTVPGYKLREIISQVDKDKNGKVSFDEFIEIYKQTTSKGVFGEWKSSVTKKQGINVLESSEASASGTTHSASEAELIAFTDWINTQLKTDPDCAKYIPLNKQNMTEALKDGIILCKMINLSAPKTIDERAINKTKLSAFRVQENNILVINSASSIGCTVVNVHAEDLGKGKQHLLLGLLWQIIRIGLFANITLQSNPNIAVLLEEGETIEDLLKLSPEQLLLRWVNYHLRKSGSHKRINNFSGDIKDSEAYSILLNQIAPNSGMDSSERMIQSGDNMKRAEMVLKNADRINCKKFVSAKDISTGNQKLNLAFVANLFNNYPALDPADMEEVEEFEPYIETREEKTYRNWMNSLGVDPGVNHLYHDMSDGYILFQLYDQIRKDTVNWNKVNKPPYKIATAGTMKKIENCNYVVELGKQNNYSLVGIGGQDIHKGTHTLILALVWQMLRDYTMTVLGKLTESSGAIKDKEIVDWVNHKLTDAGKTSHISSFKDPSISSGIAVIDLVDAIYPGSIDYELVTPGETAEDKESNAQYAISMSRKIGARTYALPEDIVEVKPKMLLTVFASLMTRGLQE</sequence>
<dbReference type="GO" id="GO:0051015">
    <property type="term" value="F:actin filament binding"/>
    <property type="evidence" value="ECO:0007669"/>
    <property type="project" value="InterPro"/>
</dbReference>
<dbReference type="GeneID" id="136818595"/>
<evidence type="ECO:0000256" key="3">
    <source>
        <dbReference type="ARBA" id="ARBA00022737"/>
    </source>
</evidence>
<dbReference type="InterPro" id="IPR018247">
    <property type="entry name" value="EF_Hand_1_Ca_BS"/>
</dbReference>
<evidence type="ECO:0000256" key="8">
    <source>
        <dbReference type="ARBA" id="ARBA00073963"/>
    </source>
</evidence>
<dbReference type="GO" id="GO:0005884">
    <property type="term" value="C:actin filament"/>
    <property type="evidence" value="ECO:0007669"/>
    <property type="project" value="TreeGrafter"/>
</dbReference>
<keyword evidence="4" id="KW-0106">Calcium</keyword>
<keyword evidence="6" id="KW-0455">Luminescence</keyword>
<dbReference type="GO" id="GO:0032432">
    <property type="term" value="C:actin filament bundle"/>
    <property type="evidence" value="ECO:0007669"/>
    <property type="project" value="TreeGrafter"/>
</dbReference>
<dbReference type="GO" id="GO:0005737">
    <property type="term" value="C:cytoplasm"/>
    <property type="evidence" value="ECO:0007669"/>
    <property type="project" value="UniProtKB-ARBA"/>
</dbReference>
<dbReference type="SUPFAM" id="SSF47473">
    <property type="entry name" value="EF-hand"/>
    <property type="match status" value="1"/>
</dbReference>
<keyword evidence="12" id="KW-1185">Reference proteome</keyword>
<evidence type="ECO:0000256" key="1">
    <source>
        <dbReference type="ARBA" id="ARBA00007828"/>
    </source>
</evidence>
<dbReference type="Pfam" id="PF13499">
    <property type="entry name" value="EF-hand_7"/>
    <property type="match status" value="1"/>
</dbReference>
<dbReference type="InterPro" id="IPR001715">
    <property type="entry name" value="CH_dom"/>
</dbReference>
<dbReference type="PROSITE" id="PS00018">
    <property type="entry name" value="EF_HAND_1"/>
    <property type="match status" value="2"/>
</dbReference>
<dbReference type="GO" id="GO:0071944">
    <property type="term" value="C:cell periphery"/>
    <property type="evidence" value="ECO:0007669"/>
    <property type="project" value="UniProtKB-ARBA"/>
</dbReference>
<evidence type="ECO:0000259" key="9">
    <source>
        <dbReference type="PROSITE" id="PS50021"/>
    </source>
</evidence>
<reference evidence="11" key="1">
    <citation type="submission" date="2021-01" db="UniProtKB">
        <authorList>
            <consortium name="EnsemblMetazoa"/>
        </authorList>
    </citation>
    <scope>IDENTIFICATION</scope>
</reference>
<dbReference type="FunFam" id="1.10.418.10:FF:000010">
    <property type="entry name" value="Plastin-3 isoform 1"/>
    <property type="match status" value="1"/>
</dbReference>
<dbReference type="CDD" id="cd21295">
    <property type="entry name" value="CH_PLS_rpt2"/>
    <property type="match status" value="1"/>
</dbReference>
<dbReference type="SMART" id="SM00033">
    <property type="entry name" value="CH"/>
    <property type="match status" value="4"/>
</dbReference>
<dbReference type="GO" id="GO:0008218">
    <property type="term" value="P:bioluminescence"/>
    <property type="evidence" value="ECO:0007669"/>
    <property type="project" value="UniProtKB-KW"/>
</dbReference>
<evidence type="ECO:0000256" key="4">
    <source>
        <dbReference type="ARBA" id="ARBA00022837"/>
    </source>
</evidence>
<dbReference type="PANTHER" id="PTHR19961:SF18">
    <property type="entry name" value="FI19014P1"/>
    <property type="match status" value="1"/>
</dbReference>
<dbReference type="PROSITE" id="PS50021">
    <property type="entry name" value="CH"/>
    <property type="match status" value="4"/>
</dbReference>
<dbReference type="CDD" id="cd21298">
    <property type="entry name" value="CH_PLS_rpt3"/>
    <property type="match status" value="1"/>
</dbReference>
<dbReference type="PROSITE" id="PS50222">
    <property type="entry name" value="EF_HAND_2"/>
    <property type="match status" value="2"/>
</dbReference>
<feature type="domain" description="Calponin-homology (CH)" evidence="9">
    <location>
        <begin position="404"/>
        <end position="514"/>
    </location>
</feature>
<evidence type="ECO:0000256" key="6">
    <source>
        <dbReference type="ARBA" id="ARBA00023223"/>
    </source>
</evidence>
<dbReference type="CDD" id="cd21292">
    <property type="entry name" value="CH_PLS_rpt1"/>
    <property type="match status" value="1"/>
</dbReference>
<organism evidence="11 12">
    <name type="scientific">Clytia hemisphaerica</name>
    <dbReference type="NCBI Taxonomy" id="252671"/>
    <lineage>
        <taxon>Eukaryota</taxon>
        <taxon>Metazoa</taxon>
        <taxon>Cnidaria</taxon>
        <taxon>Hydrozoa</taxon>
        <taxon>Hydroidolina</taxon>
        <taxon>Leptothecata</taxon>
        <taxon>Obeliida</taxon>
        <taxon>Clytiidae</taxon>
        <taxon>Clytia</taxon>
    </lineage>
</organism>
<dbReference type="Gene3D" id="1.10.418.10">
    <property type="entry name" value="Calponin-like domain"/>
    <property type="match status" value="4"/>
</dbReference>
<feature type="domain" description="EF-hand" evidence="10">
    <location>
        <begin position="71"/>
        <end position="102"/>
    </location>
</feature>
<evidence type="ECO:0000256" key="2">
    <source>
        <dbReference type="ARBA" id="ARBA00022723"/>
    </source>
</evidence>
<dbReference type="FunFam" id="1.10.418.10:FF:000042">
    <property type="entry name" value="Fimbrin, putative"/>
    <property type="match status" value="1"/>
</dbReference>
<dbReference type="OrthoDB" id="431378at2759"/>
<dbReference type="InterPro" id="IPR039959">
    <property type="entry name" value="Fimbrin/Plastin"/>
</dbReference>
<keyword evidence="2" id="KW-0479">Metal-binding</keyword>
<dbReference type="FunFam" id="1.10.418.10:FF:000016">
    <property type="entry name" value="Probable fimbrin"/>
    <property type="match status" value="1"/>
</dbReference>
<comment type="similarity">
    <text evidence="1">Belongs to the aequorin family.</text>
</comment>
<dbReference type="PANTHER" id="PTHR19961">
    <property type="entry name" value="FIMBRIN/PLASTIN"/>
    <property type="match status" value="1"/>
</dbReference>
<dbReference type="InterPro" id="IPR002048">
    <property type="entry name" value="EF_hand_dom"/>
</dbReference>
<dbReference type="Gene3D" id="1.10.238.10">
    <property type="entry name" value="EF-hand"/>
    <property type="match status" value="1"/>
</dbReference>
<dbReference type="PROSITE" id="PS00019">
    <property type="entry name" value="ACTININ_1"/>
    <property type="match status" value="1"/>
</dbReference>
<dbReference type="InterPro" id="IPR011992">
    <property type="entry name" value="EF-hand-dom_pair"/>
</dbReference>
<name>A0A7M5X650_9CNID</name>
<protein>
    <recommendedName>
        <fullName evidence="8">Fimbrin</fullName>
    </recommendedName>
</protein>
<dbReference type="GO" id="GO:0005509">
    <property type="term" value="F:calcium ion binding"/>
    <property type="evidence" value="ECO:0007669"/>
    <property type="project" value="InterPro"/>
</dbReference>
<keyword evidence="5" id="KW-0009">Actin-binding</keyword>
<dbReference type="SMART" id="SM00054">
    <property type="entry name" value="EFh"/>
    <property type="match status" value="2"/>
</dbReference>
<dbReference type="Proteomes" id="UP000594262">
    <property type="component" value="Unplaced"/>
</dbReference>
<dbReference type="FunFam" id="1.10.418.10:FF:000027">
    <property type="entry name" value="Probable fimbrin"/>
    <property type="match status" value="1"/>
</dbReference>
<dbReference type="GO" id="GO:0051639">
    <property type="term" value="P:actin filament network formation"/>
    <property type="evidence" value="ECO:0007669"/>
    <property type="project" value="TreeGrafter"/>
</dbReference>
<dbReference type="InterPro" id="IPR036872">
    <property type="entry name" value="CH_dom_sf"/>
</dbReference>
<evidence type="ECO:0000313" key="11">
    <source>
        <dbReference type="EnsemblMetazoa" id="CLYHEMP018582.1"/>
    </source>
</evidence>
<proteinExistence type="inferred from homology"/>
<evidence type="ECO:0000256" key="7">
    <source>
        <dbReference type="ARBA" id="ARBA00023262"/>
    </source>
</evidence>
<feature type="domain" description="Calponin-homology (CH)" evidence="9">
    <location>
        <begin position="137"/>
        <end position="251"/>
    </location>
</feature>
<dbReference type="CDD" id="cd00051">
    <property type="entry name" value="EFh"/>
    <property type="match status" value="1"/>
</dbReference>
<feature type="domain" description="Calponin-homology (CH)" evidence="9">
    <location>
        <begin position="279"/>
        <end position="385"/>
    </location>
</feature>
<keyword evidence="7" id="KW-0599">Photoprotein</keyword>